<proteinExistence type="predicted"/>
<feature type="DNA-binding region" description="H-T-H motif" evidence="3">
    <location>
        <begin position="33"/>
        <end position="52"/>
    </location>
</feature>
<keyword evidence="6" id="KW-1185">Reference proteome</keyword>
<dbReference type="InterPro" id="IPR009057">
    <property type="entry name" value="Homeodomain-like_sf"/>
</dbReference>
<evidence type="ECO:0000256" key="1">
    <source>
        <dbReference type="ARBA" id="ARBA00022491"/>
    </source>
</evidence>
<evidence type="ECO:0000313" key="5">
    <source>
        <dbReference type="EMBL" id="MFC7062900.1"/>
    </source>
</evidence>
<dbReference type="InterPro" id="IPR039532">
    <property type="entry name" value="TetR_C_Firmicutes"/>
</dbReference>
<gene>
    <name evidence="5" type="ORF">ACFQIC_13735</name>
</gene>
<dbReference type="InterPro" id="IPR050624">
    <property type="entry name" value="HTH-type_Tx_Regulator"/>
</dbReference>
<feature type="domain" description="HTH tetR-type" evidence="4">
    <location>
        <begin position="10"/>
        <end position="70"/>
    </location>
</feature>
<protein>
    <submittedName>
        <fullName evidence="5">TetR/AcrR family transcriptional regulator</fullName>
    </submittedName>
</protein>
<organism evidence="5 6">
    <name type="scientific">Halobacillus seohaensis</name>
    <dbReference type="NCBI Taxonomy" id="447421"/>
    <lineage>
        <taxon>Bacteria</taxon>
        <taxon>Bacillati</taxon>
        <taxon>Bacillota</taxon>
        <taxon>Bacilli</taxon>
        <taxon>Bacillales</taxon>
        <taxon>Bacillaceae</taxon>
        <taxon>Halobacillus</taxon>
    </lineage>
</organism>
<comment type="caution">
    <text evidence="5">The sequence shown here is derived from an EMBL/GenBank/DDBJ whole genome shotgun (WGS) entry which is preliminary data.</text>
</comment>
<dbReference type="Pfam" id="PF00440">
    <property type="entry name" value="TetR_N"/>
    <property type="match status" value="1"/>
</dbReference>
<sequence length="193" mass="23095">MKRKTDARVIRSQSWIKESFLQLLESHDYEFIAVQDIMNEAQMNRVTFYRHFEGKDHLLQTIVNELFDLCEYNLESCEEHYDFVTVKLPHPRFIRLLEFIKSQERVFFIFLIKQELPLFQKRFHQLIEQSTRSTLSVALKFNHSVKFPRGITETFIASSITGSIMWWIEQDHSCSAYELASYITEMIDYGIYS</sequence>
<evidence type="ECO:0000259" key="4">
    <source>
        <dbReference type="PROSITE" id="PS50977"/>
    </source>
</evidence>
<accession>A0ABW2EPY9</accession>
<keyword evidence="1" id="KW-0678">Repressor</keyword>
<dbReference type="Gene3D" id="1.10.357.10">
    <property type="entry name" value="Tetracycline Repressor, domain 2"/>
    <property type="match status" value="1"/>
</dbReference>
<dbReference type="PROSITE" id="PS50977">
    <property type="entry name" value="HTH_TETR_2"/>
    <property type="match status" value="1"/>
</dbReference>
<dbReference type="EMBL" id="JBHSZV010000034">
    <property type="protein sequence ID" value="MFC7062900.1"/>
    <property type="molecule type" value="Genomic_DNA"/>
</dbReference>
<dbReference type="PANTHER" id="PTHR43479:SF7">
    <property type="entry name" value="TETR-FAMILY TRANSCRIPTIONAL REGULATOR"/>
    <property type="match status" value="1"/>
</dbReference>
<name>A0ABW2EPY9_9BACI</name>
<dbReference type="PANTHER" id="PTHR43479">
    <property type="entry name" value="ACREF/ENVCD OPERON REPRESSOR-RELATED"/>
    <property type="match status" value="1"/>
</dbReference>
<dbReference type="SUPFAM" id="SSF46689">
    <property type="entry name" value="Homeodomain-like"/>
    <property type="match status" value="1"/>
</dbReference>
<dbReference type="InterPro" id="IPR001647">
    <property type="entry name" value="HTH_TetR"/>
</dbReference>
<keyword evidence="2 3" id="KW-0238">DNA-binding</keyword>
<dbReference type="Proteomes" id="UP001596410">
    <property type="component" value="Unassembled WGS sequence"/>
</dbReference>
<evidence type="ECO:0000313" key="6">
    <source>
        <dbReference type="Proteomes" id="UP001596410"/>
    </source>
</evidence>
<evidence type="ECO:0000256" key="2">
    <source>
        <dbReference type="ARBA" id="ARBA00023125"/>
    </source>
</evidence>
<dbReference type="Pfam" id="PF14278">
    <property type="entry name" value="TetR_C_8"/>
    <property type="match status" value="1"/>
</dbReference>
<reference evidence="6" key="1">
    <citation type="journal article" date="2019" name="Int. J. Syst. Evol. Microbiol.">
        <title>The Global Catalogue of Microorganisms (GCM) 10K type strain sequencing project: providing services to taxonomists for standard genome sequencing and annotation.</title>
        <authorList>
            <consortium name="The Broad Institute Genomics Platform"/>
            <consortium name="The Broad Institute Genome Sequencing Center for Infectious Disease"/>
            <person name="Wu L."/>
            <person name="Ma J."/>
        </authorList>
    </citation>
    <scope>NUCLEOTIDE SEQUENCE [LARGE SCALE GENOMIC DNA]</scope>
    <source>
        <strain evidence="6">CGMCC 4.1621</strain>
    </source>
</reference>
<dbReference type="RefSeq" id="WP_204709214.1">
    <property type="nucleotide sequence ID" value="NZ_JBHSZV010000034.1"/>
</dbReference>
<evidence type="ECO:0000256" key="3">
    <source>
        <dbReference type="PROSITE-ProRule" id="PRU00335"/>
    </source>
</evidence>